<dbReference type="NCBIfam" id="TIGR02860">
    <property type="entry name" value="spore_IV_B"/>
    <property type="match status" value="1"/>
</dbReference>
<protein>
    <submittedName>
        <fullName evidence="3">SpoIVB peptidase</fullName>
        <ecNumber evidence="3">3.4.21.116</ecNumber>
    </submittedName>
</protein>
<dbReference type="EC" id="3.4.21.116" evidence="3"/>
<keyword evidence="1" id="KW-0812">Transmembrane</keyword>
<dbReference type="InterPro" id="IPR014219">
    <property type="entry name" value="SpoIVB"/>
</dbReference>
<organism evidence="3 4">
    <name type="scientific">Blautia luti DSM 14534 = JCM 17040</name>
    <dbReference type="NCBI Taxonomy" id="649762"/>
    <lineage>
        <taxon>Bacteria</taxon>
        <taxon>Bacillati</taxon>
        <taxon>Bacillota</taxon>
        <taxon>Clostridia</taxon>
        <taxon>Lachnospirales</taxon>
        <taxon>Lachnospiraceae</taxon>
        <taxon>Blautia</taxon>
    </lineage>
</organism>
<name>A0A844GMH3_9FIRM</name>
<dbReference type="PROSITE" id="PS51494">
    <property type="entry name" value="SPOIVB"/>
    <property type="match status" value="1"/>
</dbReference>
<keyword evidence="1" id="KW-1133">Transmembrane helix</keyword>
<dbReference type="SUPFAM" id="SSF50494">
    <property type="entry name" value="Trypsin-like serine proteases"/>
    <property type="match status" value="1"/>
</dbReference>
<dbReference type="GO" id="GO:0016787">
    <property type="term" value="F:hydrolase activity"/>
    <property type="evidence" value="ECO:0007669"/>
    <property type="project" value="UniProtKB-KW"/>
</dbReference>
<dbReference type="Pfam" id="PF05580">
    <property type="entry name" value="Peptidase_S55"/>
    <property type="match status" value="1"/>
</dbReference>
<dbReference type="AlphaFoldDB" id="A0A844GMH3"/>
<dbReference type="InterPro" id="IPR008763">
    <property type="entry name" value="Peptidase_S55"/>
</dbReference>
<dbReference type="Proteomes" id="UP000437824">
    <property type="component" value="Unassembled WGS sequence"/>
</dbReference>
<feature type="transmembrane region" description="Helical" evidence="1">
    <location>
        <begin position="9"/>
        <end position="30"/>
    </location>
</feature>
<sequence length="402" mass="44108">MNRRKKYRLFLMCFLVLDLLVMAFLGYQYLNRKIPDEIQVSRQNSTDVSELLSNPFVTFDEAVPVSGDGGYVLPCRLLGYLPFKEVKVTPVDDREVYVSGNTIGIYMETKGVLVIDTGEIQAEDGETKEPSRNIVRPGDYIVAFNDQKVTDKKELIRDLENMNGEAVTLKVNRDGETLPVSVTPAKDASGSYKLGLWVRDDTQGIGTLTYVNGNGSYGALGHGISDIDTADLLEISGGALYKAQVLAVNKGSKGNPGELAGLIRYEERNLLGTITENNKNGIYGQLYTNEENSISLRKMPAAHKQEVHTGDATILACVDGQVKEYAAEIKRIDLNHEDTNKSFVIQITDENLLELTGGVVQGMSGSPILQDGKVVGAVTHVFVQDSTSGYGIFIENMLNHEK</sequence>
<dbReference type="InterPro" id="IPR036034">
    <property type="entry name" value="PDZ_sf"/>
</dbReference>
<keyword evidence="1" id="KW-0472">Membrane</keyword>
<dbReference type="Pfam" id="PF13180">
    <property type="entry name" value="PDZ_2"/>
    <property type="match status" value="1"/>
</dbReference>
<dbReference type="EMBL" id="WMBC01000005">
    <property type="protein sequence ID" value="MTD61214.1"/>
    <property type="molecule type" value="Genomic_DNA"/>
</dbReference>
<reference evidence="3 4" key="1">
    <citation type="submission" date="2019-11" db="EMBL/GenBank/DDBJ databases">
        <title>Draft genome sequence of Blautia luti DSM 14534T, isolated from human stool.</title>
        <authorList>
            <person name="Ortiz R."/>
            <person name="Melis-Arcos F."/>
            <person name="Covarrubias P."/>
            <person name="Cardenas J.P."/>
            <person name="Perez-Donoso J."/>
            <person name="Almonacid D."/>
        </authorList>
    </citation>
    <scope>NUCLEOTIDE SEQUENCE [LARGE SCALE GENOMIC DNA]</scope>
    <source>
        <strain evidence="3 4">DSM 14534</strain>
    </source>
</reference>
<evidence type="ECO:0000259" key="2">
    <source>
        <dbReference type="PROSITE" id="PS51494"/>
    </source>
</evidence>
<gene>
    <name evidence="3" type="primary">spoIVB</name>
    <name evidence="3" type="ORF">GKZ57_08020</name>
</gene>
<dbReference type="SUPFAM" id="SSF50156">
    <property type="entry name" value="PDZ domain-like"/>
    <property type="match status" value="1"/>
</dbReference>
<proteinExistence type="predicted"/>
<evidence type="ECO:0000256" key="1">
    <source>
        <dbReference type="SAM" id="Phobius"/>
    </source>
</evidence>
<evidence type="ECO:0000313" key="3">
    <source>
        <dbReference type="EMBL" id="MTD61214.1"/>
    </source>
</evidence>
<dbReference type="InterPro" id="IPR001478">
    <property type="entry name" value="PDZ"/>
</dbReference>
<keyword evidence="3" id="KW-0378">Hydrolase</keyword>
<feature type="domain" description="Peptidase S55" evidence="2">
    <location>
        <begin position="176"/>
        <end position="402"/>
    </location>
</feature>
<comment type="caution">
    <text evidence="3">The sequence shown here is derived from an EMBL/GenBank/DDBJ whole genome shotgun (WGS) entry which is preliminary data.</text>
</comment>
<evidence type="ECO:0000313" key="4">
    <source>
        <dbReference type="Proteomes" id="UP000437824"/>
    </source>
</evidence>
<dbReference type="RefSeq" id="WP_118508399.1">
    <property type="nucleotide sequence ID" value="NZ_WMBC01000005.1"/>
</dbReference>
<dbReference type="Gene3D" id="2.30.42.10">
    <property type="match status" value="1"/>
</dbReference>
<accession>A0A844GMH3</accession>
<dbReference type="InterPro" id="IPR009003">
    <property type="entry name" value="Peptidase_S1_PA"/>
</dbReference>